<name>A0ABS4FT04_9BACL</name>
<dbReference type="Proteomes" id="UP001519272">
    <property type="component" value="Unassembled WGS sequence"/>
</dbReference>
<comment type="caution">
    <text evidence="1">The sequence shown here is derived from an EMBL/GenBank/DDBJ whole genome shotgun (WGS) entry which is preliminary data.</text>
</comment>
<reference evidence="1 2" key="1">
    <citation type="submission" date="2021-03" db="EMBL/GenBank/DDBJ databases">
        <title>Genomic Encyclopedia of Type Strains, Phase IV (KMG-IV): sequencing the most valuable type-strain genomes for metagenomic binning, comparative biology and taxonomic classification.</title>
        <authorList>
            <person name="Goeker M."/>
        </authorList>
    </citation>
    <scope>NUCLEOTIDE SEQUENCE [LARGE SCALE GENOMIC DNA]</scope>
    <source>
        <strain evidence="1 2">DSM 14349</strain>
    </source>
</reference>
<proteinExistence type="predicted"/>
<keyword evidence="2" id="KW-1185">Reference proteome</keyword>
<protein>
    <submittedName>
        <fullName evidence="1">Uncharacterized protein</fullName>
    </submittedName>
</protein>
<gene>
    <name evidence="1" type="ORF">J2Z32_002328</name>
</gene>
<evidence type="ECO:0000313" key="2">
    <source>
        <dbReference type="Proteomes" id="UP001519272"/>
    </source>
</evidence>
<dbReference type="EMBL" id="JAGGKG010000010">
    <property type="protein sequence ID" value="MBP1905680.1"/>
    <property type="molecule type" value="Genomic_DNA"/>
</dbReference>
<dbReference type="RefSeq" id="WP_210089305.1">
    <property type="nucleotide sequence ID" value="NZ_JAGGKG010000010.1"/>
</dbReference>
<evidence type="ECO:0000313" key="1">
    <source>
        <dbReference type="EMBL" id="MBP1905680.1"/>
    </source>
</evidence>
<organism evidence="1 2">
    <name type="scientific">Paenibacillus turicensis</name>
    <dbReference type="NCBI Taxonomy" id="160487"/>
    <lineage>
        <taxon>Bacteria</taxon>
        <taxon>Bacillati</taxon>
        <taxon>Bacillota</taxon>
        <taxon>Bacilli</taxon>
        <taxon>Bacillales</taxon>
        <taxon>Paenibacillaceae</taxon>
        <taxon>Paenibacillus</taxon>
    </lineage>
</organism>
<accession>A0ABS4FT04</accession>
<sequence>MNLTPDEQALIEHLRTLTFYEVIDATFAIDSAMTRARRLEDERKVNNILTLSVLITNASEAYKKEASILDQD</sequence>